<dbReference type="CDD" id="cd04458">
    <property type="entry name" value="CSP_CDS"/>
    <property type="match status" value="1"/>
</dbReference>
<dbReference type="GO" id="GO:0003677">
    <property type="term" value="F:DNA binding"/>
    <property type="evidence" value="ECO:0007669"/>
    <property type="project" value="UniProtKB-UniRule"/>
</dbReference>
<evidence type="ECO:0000313" key="8">
    <source>
        <dbReference type="EMBL" id="QNP28829.1"/>
    </source>
</evidence>
<keyword evidence="4 6" id="KW-0548">Nucleotidyltransferase</keyword>
<dbReference type="KEGG" id="ccur:IAR63_13175"/>
<evidence type="ECO:0000256" key="6">
    <source>
        <dbReference type="PROSITE-ProRule" id="PRU01362"/>
    </source>
</evidence>
<comment type="similarity">
    <text evidence="6">Belongs to the DarT ADP-ribosyltransferase family.</text>
</comment>
<keyword evidence="3 6" id="KW-0808">Transferase</keyword>
<protein>
    <submittedName>
        <fullName evidence="8">DUF4433 domain-containing protein</fullName>
    </submittedName>
</protein>
<dbReference type="PROSITE" id="PS52018">
    <property type="entry name" value="DART"/>
    <property type="match status" value="1"/>
</dbReference>
<dbReference type="Proteomes" id="UP000516013">
    <property type="component" value="Chromosome"/>
</dbReference>
<evidence type="ECO:0000256" key="5">
    <source>
        <dbReference type="ARBA" id="ARBA00023125"/>
    </source>
</evidence>
<feature type="binding site" evidence="6">
    <location>
        <position position="199"/>
    </location>
    <ligand>
        <name>NAD(+)</name>
        <dbReference type="ChEBI" id="CHEBI:57540"/>
    </ligand>
</feature>
<keyword evidence="2 6" id="KW-0328">Glycosyltransferase</keyword>
<evidence type="ECO:0000256" key="2">
    <source>
        <dbReference type="ARBA" id="ARBA00022676"/>
    </source>
</evidence>
<dbReference type="RefSeq" id="WP_187705582.1">
    <property type="nucleotide sequence ID" value="NZ_CP060822.1"/>
</dbReference>
<comment type="catalytic activity">
    <reaction evidence="6">
        <text>a thymidine in DNA + NAD(+) = an N-(ADP-alpha-D-ribosyl)-thymidine in DNA + nicotinamide + H(+)</text>
        <dbReference type="Rhea" id="RHEA:71651"/>
        <dbReference type="Rhea" id="RHEA-COMP:13556"/>
        <dbReference type="Rhea" id="RHEA-COMP:18051"/>
        <dbReference type="ChEBI" id="CHEBI:15378"/>
        <dbReference type="ChEBI" id="CHEBI:17154"/>
        <dbReference type="ChEBI" id="CHEBI:57540"/>
        <dbReference type="ChEBI" id="CHEBI:137386"/>
        <dbReference type="ChEBI" id="CHEBI:191199"/>
    </reaction>
</comment>
<dbReference type="Gene3D" id="2.40.50.140">
    <property type="entry name" value="Nucleic acid-binding proteins"/>
    <property type="match status" value="1"/>
</dbReference>
<comment type="caution">
    <text evidence="6">Lacks conserved residue(s) required for the propagation of feature annotation.</text>
</comment>
<dbReference type="GO" id="GO:0016779">
    <property type="term" value="F:nucleotidyltransferase activity"/>
    <property type="evidence" value="ECO:0007669"/>
    <property type="project" value="UniProtKB-UniRule"/>
</dbReference>
<reference evidence="8 9" key="1">
    <citation type="submission" date="2020-08" db="EMBL/GenBank/DDBJ databases">
        <title>Complete genome sequence of Raphidiopsis curvispora isolated from drinking water reservoir in South Korea.</title>
        <authorList>
            <person name="Jeong J."/>
        </authorList>
    </citation>
    <scope>NUCLEOTIDE SEQUENCE [LARGE SCALE GENOMIC DNA]</scope>
    <source>
        <strain evidence="8 9">GIHE-G1</strain>
    </source>
</reference>
<feature type="active site" description="Proton acceptor" evidence="6">
    <location>
        <position position="199"/>
    </location>
</feature>
<organism evidence="8 9">
    <name type="scientific">Cylindrospermopsis curvispora GIHE-G1</name>
    <dbReference type="NCBI Taxonomy" id="2666332"/>
    <lineage>
        <taxon>Bacteria</taxon>
        <taxon>Bacillati</taxon>
        <taxon>Cyanobacteriota</taxon>
        <taxon>Cyanophyceae</taxon>
        <taxon>Nostocales</taxon>
        <taxon>Aphanizomenonaceae</taxon>
        <taxon>Cylindrospermopsis</taxon>
    </lineage>
</organism>
<proteinExistence type="inferred from homology"/>
<dbReference type="Pfam" id="PF00313">
    <property type="entry name" value="CSD"/>
    <property type="match status" value="1"/>
</dbReference>
<evidence type="ECO:0000256" key="1">
    <source>
        <dbReference type="ARBA" id="ARBA00022649"/>
    </source>
</evidence>
<dbReference type="AlphaFoldDB" id="A0A7H0EYG3"/>
<feature type="binding site" evidence="6">
    <location>
        <begin position="164"/>
        <end position="166"/>
    </location>
    <ligand>
        <name>NAD(+)</name>
        <dbReference type="ChEBI" id="CHEBI:57540"/>
    </ligand>
</feature>
<dbReference type="InterPro" id="IPR002059">
    <property type="entry name" value="CSP_DNA-bd"/>
</dbReference>
<dbReference type="InterPro" id="IPR029494">
    <property type="entry name" value="DarT"/>
</dbReference>
<dbReference type="Pfam" id="PF14487">
    <property type="entry name" value="DarT"/>
    <property type="match status" value="1"/>
</dbReference>
<feature type="active site" evidence="6">
    <location>
        <position position="301"/>
    </location>
</feature>
<dbReference type="InterPro" id="IPR012340">
    <property type="entry name" value="NA-bd_OB-fold"/>
</dbReference>
<evidence type="ECO:0000259" key="7">
    <source>
        <dbReference type="PROSITE" id="PS52018"/>
    </source>
</evidence>
<keyword evidence="1 6" id="KW-1277">Toxin-antitoxin system</keyword>
<name>A0A7H0EYG3_9CYAN</name>
<dbReference type="SUPFAM" id="SSF50249">
    <property type="entry name" value="Nucleic acid-binding proteins"/>
    <property type="match status" value="1"/>
</dbReference>
<keyword evidence="9" id="KW-1185">Reference proteome</keyword>
<accession>A0A7H0EYG3</accession>
<dbReference type="EMBL" id="CP060822">
    <property type="protein sequence ID" value="QNP28829.1"/>
    <property type="molecule type" value="Genomic_DNA"/>
</dbReference>
<evidence type="ECO:0000313" key="9">
    <source>
        <dbReference type="Proteomes" id="UP000516013"/>
    </source>
</evidence>
<keyword evidence="5 6" id="KW-0238">DNA-binding</keyword>
<feature type="domain" description="DarT" evidence="7">
    <location>
        <begin position="160"/>
        <end position="345"/>
    </location>
</feature>
<evidence type="ECO:0000256" key="4">
    <source>
        <dbReference type="ARBA" id="ARBA00022695"/>
    </source>
</evidence>
<sequence>MTIEFGTVKYYNSDKGFGFIGRTFSNVDGKIFFHITKIRTIDPELAQFLDNGKGYKTVTLWYEIELTEKGEQVSRFWLSGRDISENYIHELSCRVEEIWKDINSSKPSWLECVTKEVFGDEKLGQLRIQREQEEERKKLHQQNEQRRNEIRNICNRIGIESLVHFTRLENLENILEFGLIGRSQLDEMGFNFIYNDDRRIDFQREAICLSISFPNYRMFFKYRQKSSDSKWVVLLLNRSVLWELNCKFYRENAASNNARVADLMGSRSETSALIEMFEDYEGIERNSLNILNNFTTNPQAEVLVFDKIDPCFIDKVCFNSVQDMKQWDNLDTSNYPQRFSVNLYYFKPRNDYKIWQAKKTDV</sequence>
<evidence type="ECO:0000256" key="3">
    <source>
        <dbReference type="ARBA" id="ARBA00022679"/>
    </source>
</evidence>
<gene>
    <name evidence="8" type="ORF">IAR63_13175</name>
</gene>
<dbReference type="GO" id="GO:0016757">
    <property type="term" value="F:glycosyltransferase activity"/>
    <property type="evidence" value="ECO:0007669"/>
    <property type="project" value="UniProtKB-UniRule"/>
</dbReference>